<keyword evidence="5 7" id="KW-0808">Transferase</keyword>
<accession>A0A3D8Y6W3</accession>
<protein>
    <recommendedName>
        <fullName evidence="5 6">Dephospho-CoA kinase</fullName>
        <ecNumber evidence="5 6">2.7.1.24</ecNumber>
    </recommendedName>
    <alternativeName>
        <fullName evidence="5">Dephosphocoenzyme A kinase</fullName>
    </alternativeName>
</protein>
<evidence type="ECO:0000256" key="2">
    <source>
        <dbReference type="ARBA" id="ARBA00022741"/>
    </source>
</evidence>
<comment type="similarity">
    <text evidence="1 5">Belongs to the CoaE family.</text>
</comment>
<comment type="caution">
    <text evidence="7">The sequence shown here is derived from an EMBL/GenBank/DDBJ whole genome shotgun (WGS) entry which is preliminary data.</text>
</comment>
<dbReference type="Pfam" id="PF01121">
    <property type="entry name" value="CoaE"/>
    <property type="match status" value="1"/>
</dbReference>
<dbReference type="PANTHER" id="PTHR10695">
    <property type="entry name" value="DEPHOSPHO-COA KINASE-RELATED"/>
    <property type="match status" value="1"/>
</dbReference>
<dbReference type="EC" id="2.7.1.24" evidence="5 6"/>
<dbReference type="CDD" id="cd02022">
    <property type="entry name" value="DPCK"/>
    <property type="match status" value="1"/>
</dbReference>
<dbReference type="PROSITE" id="PS51219">
    <property type="entry name" value="DPCK"/>
    <property type="match status" value="1"/>
</dbReference>
<dbReference type="GO" id="GO:0005737">
    <property type="term" value="C:cytoplasm"/>
    <property type="evidence" value="ECO:0007669"/>
    <property type="project" value="UniProtKB-SubCell"/>
</dbReference>
<dbReference type="InterPro" id="IPR001977">
    <property type="entry name" value="Depp_CoAkinase"/>
</dbReference>
<comment type="pathway">
    <text evidence="5">Cofactor biosynthesis; coenzyme A biosynthesis; CoA from (R)-pantothenate: step 5/5.</text>
</comment>
<feature type="binding site" evidence="5">
    <location>
        <begin position="18"/>
        <end position="23"/>
    </location>
    <ligand>
        <name>ATP</name>
        <dbReference type="ChEBI" id="CHEBI:30616"/>
    </ligand>
</feature>
<comment type="function">
    <text evidence="5">Catalyzes the phosphorylation of the 3'-hydroxyl group of dephosphocoenzyme A to form coenzyme A.</text>
</comment>
<dbReference type="EMBL" id="QNUL01000035">
    <property type="protein sequence ID" value="REA56708.1"/>
    <property type="molecule type" value="Genomic_DNA"/>
</dbReference>
<dbReference type="PANTHER" id="PTHR10695:SF46">
    <property type="entry name" value="BIFUNCTIONAL COENZYME A SYNTHASE-RELATED"/>
    <property type="match status" value="1"/>
</dbReference>
<keyword evidence="5" id="KW-0963">Cytoplasm</keyword>
<dbReference type="Proteomes" id="UP000256373">
    <property type="component" value="Unassembled WGS sequence"/>
</dbReference>
<gene>
    <name evidence="5" type="primary">coaE</name>
    <name evidence="7" type="ORF">DSL64_26075</name>
</gene>
<dbReference type="UniPathway" id="UPA00241">
    <property type="reaction ID" value="UER00356"/>
</dbReference>
<evidence type="ECO:0000256" key="5">
    <source>
        <dbReference type="HAMAP-Rule" id="MF_00376"/>
    </source>
</evidence>
<dbReference type="AlphaFoldDB" id="A0A3D8Y6W3"/>
<dbReference type="NCBIfam" id="TIGR00152">
    <property type="entry name" value="dephospho-CoA kinase"/>
    <property type="match status" value="1"/>
</dbReference>
<keyword evidence="2 5" id="KW-0547">Nucleotide-binding</keyword>
<evidence type="ECO:0000256" key="4">
    <source>
        <dbReference type="ARBA" id="ARBA00022993"/>
    </source>
</evidence>
<comment type="subcellular location">
    <subcellularLocation>
        <location evidence="5">Cytoplasm</location>
    </subcellularLocation>
</comment>
<comment type="catalytic activity">
    <reaction evidence="5">
        <text>3'-dephospho-CoA + ATP = ADP + CoA + H(+)</text>
        <dbReference type="Rhea" id="RHEA:18245"/>
        <dbReference type="ChEBI" id="CHEBI:15378"/>
        <dbReference type="ChEBI" id="CHEBI:30616"/>
        <dbReference type="ChEBI" id="CHEBI:57287"/>
        <dbReference type="ChEBI" id="CHEBI:57328"/>
        <dbReference type="ChEBI" id="CHEBI:456216"/>
        <dbReference type="EC" id="2.7.1.24"/>
    </reaction>
</comment>
<dbReference type="HAMAP" id="MF_00376">
    <property type="entry name" value="Dephospho_CoA_kinase"/>
    <property type="match status" value="1"/>
</dbReference>
<proteinExistence type="inferred from homology"/>
<dbReference type="InterPro" id="IPR027417">
    <property type="entry name" value="P-loop_NTPase"/>
</dbReference>
<keyword evidence="3 5" id="KW-0067">ATP-binding</keyword>
<reference evidence="7 8" key="1">
    <citation type="submission" date="2018-07" db="EMBL/GenBank/DDBJ databases">
        <title>Dyadobacter roseus sp. nov., isolated from rose rhizosphere soil.</title>
        <authorList>
            <person name="Chen L."/>
        </authorList>
    </citation>
    <scope>NUCLEOTIDE SEQUENCE [LARGE SCALE GENOMIC DNA]</scope>
    <source>
        <strain evidence="7 8">RS19</strain>
    </source>
</reference>
<keyword evidence="8" id="KW-1185">Reference proteome</keyword>
<evidence type="ECO:0000313" key="7">
    <source>
        <dbReference type="EMBL" id="REA56708.1"/>
    </source>
</evidence>
<keyword evidence="4 5" id="KW-0173">Coenzyme A biosynthesis</keyword>
<name>A0A3D8Y6W3_9BACT</name>
<sequence>MATAQSLPLQIGITGGIGSGKSIVCKVFACLGISIYDADTRAKWLTNHHPEIKSKVIGLLGDEAYNIHGQYNRPYVASRVFDNEPLLKELNKIIHPVVFQDTEEWIAGKAGEPYVIKEAALMKAAGDGNTLDYVVVVQAPEAIRIQRILHRDNRSEPEIRAIIARQVSDETRAAIADFTILNDGDTALIPQVLDLHKQFMALARASTGWD</sequence>
<evidence type="ECO:0000256" key="1">
    <source>
        <dbReference type="ARBA" id="ARBA00009018"/>
    </source>
</evidence>
<dbReference type="GO" id="GO:0005524">
    <property type="term" value="F:ATP binding"/>
    <property type="evidence" value="ECO:0007669"/>
    <property type="project" value="UniProtKB-UniRule"/>
</dbReference>
<dbReference type="GO" id="GO:0004140">
    <property type="term" value="F:dephospho-CoA kinase activity"/>
    <property type="evidence" value="ECO:0007669"/>
    <property type="project" value="UniProtKB-UniRule"/>
</dbReference>
<evidence type="ECO:0000256" key="3">
    <source>
        <dbReference type="ARBA" id="ARBA00022840"/>
    </source>
</evidence>
<dbReference type="Gene3D" id="3.40.50.300">
    <property type="entry name" value="P-loop containing nucleotide triphosphate hydrolases"/>
    <property type="match status" value="1"/>
</dbReference>
<dbReference type="SUPFAM" id="SSF52540">
    <property type="entry name" value="P-loop containing nucleoside triphosphate hydrolases"/>
    <property type="match status" value="1"/>
</dbReference>
<evidence type="ECO:0000313" key="8">
    <source>
        <dbReference type="Proteomes" id="UP000256373"/>
    </source>
</evidence>
<evidence type="ECO:0000256" key="6">
    <source>
        <dbReference type="NCBIfam" id="TIGR00152"/>
    </source>
</evidence>
<dbReference type="RefSeq" id="WP_115833901.1">
    <property type="nucleotide sequence ID" value="NZ_QNUL01000035.1"/>
</dbReference>
<keyword evidence="5 7" id="KW-0418">Kinase</keyword>
<organism evidence="7 8">
    <name type="scientific">Dyadobacter luteus</name>
    <dbReference type="NCBI Taxonomy" id="2259619"/>
    <lineage>
        <taxon>Bacteria</taxon>
        <taxon>Pseudomonadati</taxon>
        <taxon>Bacteroidota</taxon>
        <taxon>Cytophagia</taxon>
        <taxon>Cytophagales</taxon>
        <taxon>Spirosomataceae</taxon>
        <taxon>Dyadobacter</taxon>
    </lineage>
</organism>
<dbReference type="GO" id="GO:0015937">
    <property type="term" value="P:coenzyme A biosynthetic process"/>
    <property type="evidence" value="ECO:0007669"/>
    <property type="project" value="UniProtKB-UniRule"/>
</dbReference>
<dbReference type="OrthoDB" id="9812943at2"/>